<dbReference type="RefSeq" id="WP_092427081.1">
    <property type="nucleotide sequence ID" value="NZ_FNCL01000009.1"/>
</dbReference>
<gene>
    <name evidence="2" type="ORF">SAMN04488050_10894</name>
</gene>
<dbReference type="GO" id="GO:0016787">
    <property type="term" value="F:hydrolase activity"/>
    <property type="evidence" value="ECO:0007669"/>
    <property type="project" value="UniProtKB-KW"/>
</dbReference>
<dbReference type="EMBL" id="FOZW01000008">
    <property type="protein sequence ID" value="SFT01689.1"/>
    <property type="molecule type" value="Genomic_DNA"/>
</dbReference>
<protein>
    <submittedName>
        <fullName evidence="2">Lysophospholipase, alpha-beta hydrolase superfamily</fullName>
    </submittedName>
</protein>
<dbReference type="AlphaFoldDB" id="A0A1I6UJQ1"/>
<sequence length="262" mass="26956">MSTVGEITRQGTRLACYRAGSGPKVLFQHGLGGDEAQVAGLFPEDARATRLTLECRGHGGSELGPGGWSFEQFAADLGAFLAQEAGSALVLGGVSMGAALALKLAVARPERVRGLILLRPAWGAGPVRDNMAPVAEVARRLGAGETGLDGTALAQDMAEAPDNLASLRGYFTRPDATAFAPVLAAMAADDPGLTEAQIASLDMPALVLSAPRDRIHPAALAAELAGLLPKAILKPLPDKAADPQAHREAARAAISDFLAQLD</sequence>
<dbReference type="PRINTS" id="PR00111">
    <property type="entry name" value="ABHYDROLASE"/>
</dbReference>
<reference evidence="3" key="1">
    <citation type="submission" date="2016-10" db="EMBL/GenBank/DDBJ databases">
        <authorList>
            <person name="Varghese N."/>
            <person name="Submissions S."/>
        </authorList>
    </citation>
    <scope>NUCLEOTIDE SEQUENCE [LARGE SCALE GENOMIC DNA]</scope>
    <source>
        <strain evidence="3">DSM 26894</strain>
    </source>
</reference>
<dbReference type="InterPro" id="IPR000073">
    <property type="entry name" value="AB_hydrolase_1"/>
</dbReference>
<dbReference type="Gene3D" id="3.40.50.1820">
    <property type="entry name" value="alpha/beta hydrolase"/>
    <property type="match status" value="1"/>
</dbReference>
<dbReference type="Proteomes" id="UP000199392">
    <property type="component" value="Unassembled WGS sequence"/>
</dbReference>
<dbReference type="InterPro" id="IPR050471">
    <property type="entry name" value="AB_hydrolase"/>
</dbReference>
<keyword evidence="3" id="KW-1185">Reference proteome</keyword>
<proteinExistence type="predicted"/>
<organism evidence="2 3">
    <name type="scientific">Alloyangia pacifica</name>
    <dbReference type="NCBI Taxonomy" id="311180"/>
    <lineage>
        <taxon>Bacteria</taxon>
        <taxon>Pseudomonadati</taxon>
        <taxon>Pseudomonadota</taxon>
        <taxon>Alphaproteobacteria</taxon>
        <taxon>Rhodobacterales</taxon>
        <taxon>Roseobacteraceae</taxon>
        <taxon>Alloyangia</taxon>
    </lineage>
</organism>
<feature type="domain" description="AB hydrolase-1" evidence="1">
    <location>
        <begin position="25"/>
        <end position="230"/>
    </location>
</feature>
<dbReference type="Pfam" id="PF00561">
    <property type="entry name" value="Abhydrolase_1"/>
    <property type="match status" value="1"/>
</dbReference>
<dbReference type="STRING" id="311180.SAMN04488050_10894"/>
<evidence type="ECO:0000259" key="1">
    <source>
        <dbReference type="Pfam" id="PF00561"/>
    </source>
</evidence>
<evidence type="ECO:0000313" key="3">
    <source>
        <dbReference type="Proteomes" id="UP000199392"/>
    </source>
</evidence>
<name>A0A1I6UJQ1_9RHOB</name>
<dbReference type="OrthoDB" id="7375358at2"/>
<dbReference type="InterPro" id="IPR029058">
    <property type="entry name" value="AB_hydrolase_fold"/>
</dbReference>
<dbReference type="SUPFAM" id="SSF53474">
    <property type="entry name" value="alpha/beta-Hydrolases"/>
    <property type="match status" value="1"/>
</dbReference>
<accession>A0A1I6UJQ1</accession>
<dbReference type="PANTHER" id="PTHR43433:SF5">
    <property type="entry name" value="AB HYDROLASE-1 DOMAIN-CONTAINING PROTEIN"/>
    <property type="match status" value="1"/>
</dbReference>
<keyword evidence="2" id="KW-0378">Hydrolase</keyword>
<evidence type="ECO:0000313" key="2">
    <source>
        <dbReference type="EMBL" id="SFT01689.1"/>
    </source>
</evidence>
<dbReference type="PANTHER" id="PTHR43433">
    <property type="entry name" value="HYDROLASE, ALPHA/BETA FOLD FAMILY PROTEIN"/>
    <property type="match status" value="1"/>
</dbReference>